<keyword evidence="2" id="KW-0812">Transmembrane</keyword>
<keyword evidence="2" id="KW-1133">Transmembrane helix</keyword>
<name>A0A1G1WLS2_9BACT</name>
<accession>A0A1G1WLS2</accession>
<feature type="region of interest" description="Disordered" evidence="1">
    <location>
        <begin position="492"/>
        <end position="516"/>
    </location>
</feature>
<comment type="caution">
    <text evidence="3">The sequence shown here is derived from an EMBL/GenBank/DDBJ whole genome shotgun (WGS) entry which is preliminary data.</text>
</comment>
<dbReference type="Proteomes" id="UP000177821">
    <property type="component" value="Unassembled WGS sequence"/>
</dbReference>
<feature type="compositionally biased region" description="Polar residues" evidence="1">
    <location>
        <begin position="283"/>
        <end position="309"/>
    </location>
</feature>
<dbReference type="InterPro" id="IPR008969">
    <property type="entry name" value="CarboxyPept-like_regulatory"/>
</dbReference>
<dbReference type="EMBL" id="MHCX01000055">
    <property type="protein sequence ID" value="OGY28330.1"/>
    <property type="molecule type" value="Genomic_DNA"/>
</dbReference>
<dbReference type="InterPro" id="IPR024414">
    <property type="entry name" value="Uncharacterised_PrgI"/>
</dbReference>
<protein>
    <submittedName>
        <fullName evidence="3">Uncharacterized protein</fullName>
    </submittedName>
</protein>
<evidence type="ECO:0000256" key="1">
    <source>
        <dbReference type="SAM" id="MobiDB-lite"/>
    </source>
</evidence>
<keyword evidence="2" id="KW-0472">Membrane</keyword>
<feature type="compositionally biased region" description="Polar residues" evidence="1">
    <location>
        <begin position="497"/>
        <end position="507"/>
    </location>
</feature>
<organism evidence="3 4">
    <name type="scientific">Candidatus Woykebacteria bacterium RIFCSPHIGHO2_02_FULL_43_16b</name>
    <dbReference type="NCBI Taxonomy" id="1802601"/>
    <lineage>
        <taxon>Bacteria</taxon>
        <taxon>Candidatus Woykeibacteriota</taxon>
    </lineage>
</organism>
<dbReference type="Pfam" id="PF12666">
    <property type="entry name" value="PrgI"/>
    <property type="match status" value="1"/>
</dbReference>
<gene>
    <name evidence="3" type="ORF">A3J50_02190</name>
</gene>
<proteinExistence type="predicted"/>
<dbReference type="AlphaFoldDB" id="A0A1G1WLS2"/>
<dbReference type="SUPFAM" id="SSF49464">
    <property type="entry name" value="Carboxypeptidase regulatory domain-like"/>
    <property type="match status" value="1"/>
</dbReference>
<evidence type="ECO:0000313" key="3">
    <source>
        <dbReference type="EMBL" id="OGY28330.1"/>
    </source>
</evidence>
<evidence type="ECO:0000256" key="2">
    <source>
        <dbReference type="SAM" id="Phobius"/>
    </source>
</evidence>
<feature type="region of interest" description="Disordered" evidence="1">
    <location>
        <begin position="283"/>
        <end position="344"/>
    </location>
</feature>
<sequence>MQQHPVPQNIMSVEFQLIGNMTIKQFAYVGGGGILAFIFFSTPLPDFLKWPLVLGFGGLGAAFAFAPINDITLDRWLVAFIKAVYSPTKRVWRKEPKSLVFLLPEFGRLLNFSATSSSIRSKSRDKLTDYLSTLKGQKEKTPLDSMEESYVSSLDFGIALPQLAVPSEALQSISIPVATTEEPRAVEEKPESQAVSERIASFVSFKPVVTVRLPDKSIFVKPVSNVRIRSLHALPALEGTIVLPVRGEKVFNVSDSLKKRLSEKIHSLKLNIGSSNFGTQIFSNARPTNSGPNQAMPVSSQANNQNAPINSGARPVPYRTEPLSPLTPIPNSPLGGQTGPKPEVSNIANSAEVARIKGQISTEVASTVESFKRIASENRRLQDEMEKIKRSQVQTSLSTRQELDKIVAEYKTQLEKLRVEREALFNQLGNIQAQSVQFQQKAASTSTLEQELGELKSKMSALEQEKLESEKHAQTLRESLSGLQQQLQDQFKELSPTPGNSSESTPTLAPASPVPTKIKVVEPRRAEGKMAPQITTVPNVVNGIVRDKNGLLLPDVIIVVKDAKDNPARALKTNKIGQFAISTPLPSGVYLIELEKDGQEFDIIQVKLAGEILLPIEIQAK</sequence>
<reference evidence="3 4" key="1">
    <citation type="journal article" date="2016" name="Nat. Commun.">
        <title>Thousands of microbial genomes shed light on interconnected biogeochemical processes in an aquifer system.</title>
        <authorList>
            <person name="Anantharaman K."/>
            <person name="Brown C.T."/>
            <person name="Hug L.A."/>
            <person name="Sharon I."/>
            <person name="Castelle C.J."/>
            <person name="Probst A.J."/>
            <person name="Thomas B.C."/>
            <person name="Singh A."/>
            <person name="Wilkins M.J."/>
            <person name="Karaoz U."/>
            <person name="Brodie E.L."/>
            <person name="Williams K.H."/>
            <person name="Hubbard S.S."/>
            <person name="Banfield J.F."/>
        </authorList>
    </citation>
    <scope>NUCLEOTIDE SEQUENCE [LARGE SCALE GENOMIC DNA]</scope>
</reference>
<feature type="transmembrane region" description="Helical" evidence="2">
    <location>
        <begin position="26"/>
        <end position="44"/>
    </location>
</feature>
<evidence type="ECO:0000313" key="4">
    <source>
        <dbReference type="Proteomes" id="UP000177821"/>
    </source>
</evidence>